<protein>
    <recommendedName>
        <fullName evidence="2">Disease resistance R13L4/SHOC-2-like LRR domain-containing protein</fullName>
    </recommendedName>
</protein>
<dbReference type="PANTHER" id="PTHR47186:SF61">
    <property type="entry name" value="LEUCINE-RICH REPEAT-CONTAINING PROTEIN 57-RELATED"/>
    <property type="match status" value="1"/>
</dbReference>
<accession>A0ABW5NQL3</accession>
<feature type="domain" description="Disease resistance R13L4/SHOC-2-like LRR" evidence="2">
    <location>
        <begin position="62"/>
        <end position="169"/>
    </location>
</feature>
<dbReference type="EMBL" id="JBHUMD010000005">
    <property type="protein sequence ID" value="MFD2601347.1"/>
    <property type="molecule type" value="Genomic_DNA"/>
</dbReference>
<evidence type="ECO:0000313" key="4">
    <source>
        <dbReference type="Proteomes" id="UP001597480"/>
    </source>
</evidence>
<organism evidence="3 4">
    <name type="scientific">Flavobacterium suzhouense</name>
    <dbReference type="NCBI Taxonomy" id="1529638"/>
    <lineage>
        <taxon>Bacteria</taxon>
        <taxon>Pseudomonadati</taxon>
        <taxon>Bacteroidota</taxon>
        <taxon>Flavobacteriia</taxon>
        <taxon>Flavobacteriales</taxon>
        <taxon>Flavobacteriaceae</taxon>
        <taxon>Flavobacterium</taxon>
    </lineage>
</organism>
<dbReference type="InterPro" id="IPR055414">
    <property type="entry name" value="LRR_R13L4/SHOC2-like"/>
</dbReference>
<evidence type="ECO:0000256" key="1">
    <source>
        <dbReference type="ARBA" id="ARBA00022737"/>
    </source>
</evidence>
<dbReference type="SUPFAM" id="SSF52047">
    <property type="entry name" value="RNI-like"/>
    <property type="match status" value="1"/>
</dbReference>
<sequence>MGKLRELLFGEYNSLERALKNPNRVKRLRLHFTANIDDFAEDFLKFSKLSSLYVLVGGGYSKLLPEQIGELKTLTELAIINVPFKEFPLWITRLYRLKRLYLRGFDFLELHPDVKKMDNLKELSLENCDFTIIPEDIRDLENLRMLSFNADWLLKVEENRLPEKLEELNVFRHQIDDKVLKELKEKRPLLKINFYDR</sequence>
<comment type="caution">
    <text evidence="3">The sequence shown here is derived from an EMBL/GenBank/DDBJ whole genome shotgun (WGS) entry which is preliminary data.</text>
</comment>
<name>A0ABW5NQL3_9FLAO</name>
<dbReference type="Proteomes" id="UP001597480">
    <property type="component" value="Unassembled WGS sequence"/>
</dbReference>
<proteinExistence type="predicted"/>
<gene>
    <name evidence="3" type="ORF">ACFSR3_04700</name>
</gene>
<evidence type="ECO:0000313" key="3">
    <source>
        <dbReference type="EMBL" id="MFD2601347.1"/>
    </source>
</evidence>
<dbReference type="Gene3D" id="3.80.10.10">
    <property type="entry name" value="Ribonuclease Inhibitor"/>
    <property type="match status" value="1"/>
</dbReference>
<dbReference type="Pfam" id="PF23598">
    <property type="entry name" value="LRR_14"/>
    <property type="match status" value="1"/>
</dbReference>
<keyword evidence="4" id="KW-1185">Reference proteome</keyword>
<dbReference type="PANTHER" id="PTHR47186">
    <property type="entry name" value="LEUCINE-RICH REPEAT-CONTAINING PROTEIN 57"/>
    <property type="match status" value="1"/>
</dbReference>
<reference evidence="4" key="1">
    <citation type="journal article" date="2019" name="Int. J. Syst. Evol. Microbiol.">
        <title>The Global Catalogue of Microorganisms (GCM) 10K type strain sequencing project: providing services to taxonomists for standard genome sequencing and annotation.</title>
        <authorList>
            <consortium name="The Broad Institute Genomics Platform"/>
            <consortium name="The Broad Institute Genome Sequencing Center for Infectious Disease"/>
            <person name="Wu L."/>
            <person name="Ma J."/>
        </authorList>
    </citation>
    <scope>NUCLEOTIDE SEQUENCE [LARGE SCALE GENOMIC DNA]</scope>
    <source>
        <strain evidence="4">KCTC 42107</strain>
    </source>
</reference>
<evidence type="ECO:0000259" key="2">
    <source>
        <dbReference type="Pfam" id="PF23598"/>
    </source>
</evidence>
<dbReference type="RefSeq" id="WP_379819931.1">
    <property type="nucleotide sequence ID" value="NZ_JBHUMD010000005.1"/>
</dbReference>
<dbReference type="InterPro" id="IPR032675">
    <property type="entry name" value="LRR_dom_sf"/>
</dbReference>
<keyword evidence="1" id="KW-0677">Repeat</keyword>